<comment type="caution">
    <text evidence="2">The sequence shown here is derived from an EMBL/GenBank/DDBJ whole genome shotgun (WGS) entry which is preliminary data.</text>
</comment>
<gene>
    <name evidence="2" type="ORF">CASFOL_012329</name>
</gene>
<reference evidence="3" key="1">
    <citation type="journal article" date="2024" name="IScience">
        <title>Strigolactones Initiate the Formation of Haustorium-like Structures in Castilleja.</title>
        <authorList>
            <person name="Buerger M."/>
            <person name="Peterson D."/>
            <person name="Chory J."/>
        </authorList>
    </citation>
    <scope>NUCLEOTIDE SEQUENCE [LARGE SCALE GENOMIC DNA]</scope>
</reference>
<proteinExistence type="predicted"/>
<feature type="region of interest" description="Disordered" evidence="1">
    <location>
        <begin position="24"/>
        <end position="66"/>
    </location>
</feature>
<dbReference type="EMBL" id="JAVIJP010000015">
    <property type="protein sequence ID" value="KAL3644397.1"/>
    <property type="molecule type" value="Genomic_DNA"/>
</dbReference>
<dbReference type="Proteomes" id="UP001632038">
    <property type="component" value="Unassembled WGS sequence"/>
</dbReference>
<dbReference type="PANTHER" id="PTHR48449">
    <property type="entry name" value="DUF1985 DOMAIN-CONTAINING PROTEIN"/>
    <property type="match status" value="1"/>
</dbReference>
<evidence type="ECO:0000313" key="2">
    <source>
        <dbReference type="EMBL" id="KAL3644397.1"/>
    </source>
</evidence>
<protein>
    <recommendedName>
        <fullName evidence="4">DUF1985 domain-containing protein</fullName>
    </recommendedName>
</protein>
<sequence>MASADNTVDNNNMAIQLYEPPQVGETAAAAASNPTNAVDSTTANPSDSSTTISNNNNNNADSTTGWKWRWPDIRNEEGRRSSPLLDVKRGLIEQIWTTLEVKMLDRFRASCFGAYLHYPKNQVPSAVMHLMISQQVIKEGAEEDELWFLEGVFRKFVDPDNKYGKKGAPYTDVLKLFKKPPRALRRSPEDLLKIAKVLYVHGYFYAIDTRTNIAKWLWVLVEDENEWEKFPWGAYSFKIFIMRMKNLKAGERSYHFYGFSHAFLHFVFEAVPGLAAKVTSKPKHGLVQPRLIKRLFHKCSSVDELVKFFDSNEPIESYEKLEPTESELNQYTWWGHVADDVRSSVKYIHRES</sequence>
<feature type="compositionally biased region" description="Polar residues" evidence="1">
    <location>
        <begin position="32"/>
        <end position="43"/>
    </location>
</feature>
<evidence type="ECO:0000313" key="3">
    <source>
        <dbReference type="Proteomes" id="UP001632038"/>
    </source>
</evidence>
<feature type="compositionally biased region" description="Low complexity" evidence="1">
    <location>
        <begin position="44"/>
        <end position="64"/>
    </location>
</feature>
<evidence type="ECO:0008006" key="4">
    <source>
        <dbReference type="Google" id="ProtNLM"/>
    </source>
</evidence>
<keyword evidence="3" id="KW-1185">Reference proteome</keyword>
<accession>A0ABD3DQN6</accession>
<evidence type="ECO:0000256" key="1">
    <source>
        <dbReference type="SAM" id="MobiDB-lite"/>
    </source>
</evidence>
<dbReference type="PANTHER" id="PTHR48449:SF1">
    <property type="entry name" value="DUF1985 DOMAIN-CONTAINING PROTEIN"/>
    <property type="match status" value="1"/>
</dbReference>
<dbReference type="AlphaFoldDB" id="A0ABD3DQN6"/>
<name>A0ABD3DQN6_9LAMI</name>
<organism evidence="2 3">
    <name type="scientific">Castilleja foliolosa</name>
    <dbReference type="NCBI Taxonomy" id="1961234"/>
    <lineage>
        <taxon>Eukaryota</taxon>
        <taxon>Viridiplantae</taxon>
        <taxon>Streptophyta</taxon>
        <taxon>Embryophyta</taxon>
        <taxon>Tracheophyta</taxon>
        <taxon>Spermatophyta</taxon>
        <taxon>Magnoliopsida</taxon>
        <taxon>eudicotyledons</taxon>
        <taxon>Gunneridae</taxon>
        <taxon>Pentapetalae</taxon>
        <taxon>asterids</taxon>
        <taxon>lamiids</taxon>
        <taxon>Lamiales</taxon>
        <taxon>Orobanchaceae</taxon>
        <taxon>Pedicularideae</taxon>
        <taxon>Castillejinae</taxon>
        <taxon>Castilleja</taxon>
    </lineage>
</organism>